<accession>V8CLK1</accession>
<dbReference type="OrthoDB" id="129163at2"/>
<evidence type="ECO:0008006" key="3">
    <source>
        <dbReference type="Google" id="ProtNLM"/>
    </source>
</evidence>
<dbReference type="PIRSF" id="PIRSF005357">
    <property type="entry name" value="UCP005357"/>
    <property type="match status" value="1"/>
</dbReference>
<evidence type="ECO:0000313" key="2">
    <source>
        <dbReference type="Proteomes" id="UP000018688"/>
    </source>
</evidence>
<keyword evidence="2" id="KW-1185">Reference proteome</keyword>
<evidence type="ECO:0000313" key="1">
    <source>
        <dbReference type="EMBL" id="ETD27626.1"/>
    </source>
</evidence>
<dbReference type="STRING" id="1357399.HMPREF2087_00544"/>
<name>V8CLK1_9HELI</name>
<protein>
    <recommendedName>
        <fullName evidence="3">DUF354 domain-containing protein</fullName>
    </recommendedName>
</protein>
<dbReference type="PANTHER" id="PTHR39662">
    <property type="entry name" value="DUF354 DOMAIN-CONTAINING PROTEIN-RELATED"/>
    <property type="match status" value="1"/>
</dbReference>
<dbReference type="InterPro" id="IPR007152">
    <property type="entry name" value="DUF354"/>
</dbReference>
<dbReference type="PATRIC" id="fig|1357399.3.peg.569"/>
<dbReference type="SUPFAM" id="SSF53756">
    <property type="entry name" value="UDP-Glycosyltransferase/glycogen phosphorylase"/>
    <property type="match status" value="1"/>
</dbReference>
<dbReference type="RefSeq" id="WP_023929461.1">
    <property type="nucleotide sequence ID" value="NZ_KI669458.1"/>
</dbReference>
<dbReference type="AlphaFoldDB" id="V8CLK1"/>
<proteinExistence type="predicted"/>
<gene>
    <name evidence="1" type="ORF">HMPREF2087_00544</name>
</gene>
<dbReference type="PANTHER" id="PTHR39662:SF1">
    <property type="entry name" value="DUF354 DOMAIN-CONTAINING PROTEIN"/>
    <property type="match status" value="1"/>
</dbReference>
<dbReference type="Pfam" id="PF04007">
    <property type="entry name" value="DUF354"/>
    <property type="match status" value="1"/>
</dbReference>
<dbReference type="EMBL" id="AZJJ01000001">
    <property type="protein sequence ID" value="ETD27626.1"/>
    <property type="molecule type" value="Genomic_DNA"/>
</dbReference>
<sequence>MLWLDITDPKYALFFSALLPRLLELDSILITTRESPNYTECAQILSKVESSYAKARLQVCSVGSYGGADKLGKYRARVQREQEFLSLFSKIGELPRVFMSGASVEGAQCAFGLGIPIVHFADTPIAGHAYNPKDITALARLSLPLSSVLFHPFVIPSSVFSGFGLESSNVYSYDFIDIALWLDSSSLLSSSNLPSFITQSALPNAAPLIIAREEEYKAHYVKAQYRLWYESVHTLAKESVRLLIIPRYGKAQLEAEFGAYSNVQIAQEIIAPHDLYAHASLLLGGGGTMNLEACFLGIPTISTRSLLLYHDCYLLEHKLMRHAKSVEEVMSAFYAYCDSGFARKDSKALFIKPNAPESTLKDTLESSLHSIVQTIATRFY</sequence>
<comment type="caution">
    <text evidence="1">The sequence shown here is derived from an EMBL/GenBank/DDBJ whole genome shotgun (WGS) entry which is preliminary data.</text>
</comment>
<dbReference type="eggNOG" id="COG1817">
    <property type="taxonomic scope" value="Bacteria"/>
</dbReference>
<dbReference type="Proteomes" id="UP000018688">
    <property type="component" value="Unassembled WGS sequence"/>
</dbReference>
<organism evidence="1 2">
    <name type="scientific">Helicobacter canis NCTC 12740</name>
    <dbReference type="NCBI Taxonomy" id="1357399"/>
    <lineage>
        <taxon>Bacteria</taxon>
        <taxon>Pseudomonadati</taxon>
        <taxon>Campylobacterota</taxon>
        <taxon>Epsilonproteobacteria</taxon>
        <taxon>Campylobacterales</taxon>
        <taxon>Helicobacteraceae</taxon>
        <taxon>Helicobacter</taxon>
    </lineage>
</organism>
<dbReference type="HOGENOM" id="CLU_067068_0_0_7"/>
<reference evidence="1 2" key="1">
    <citation type="submission" date="2013-10" db="EMBL/GenBank/DDBJ databases">
        <title>The Genome Sequence of Helicobacter canis NCTC 12740.</title>
        <authorList>
            <consortium name="The Broad Institute Genomics Platform"/>
            <person name="Earl A."/>
            <person name="Fox J.G."/>
            <person name="Shen Z."/>
            <person name="Young S.K."/>
            <person name="Zeng Q."/>
            <person name="Gargeya S."/>
            <person name="Fitzgerald M."/>
            <person name="Abouelleil A."/>
            <person name="Alvarado L."/>
            <person name="Chapman S.B."/>
            <person name="Gainer-Dewar J."/>
            <person name="Goldberg J."/>
            <person name="Griggs A."/>
            <person name="Gujja S."/>
            <person name="Hansen M."/>
            <person name="Howarth C."/>
            <person name="Imamovic A."/>
            <person name="Ireland A."/>
            <person name="Larimer J."/>
            <person name="McCowan C."/>
            <person name="Murphy C."/>
            <person name="Pearson M."/>
            <person name="Poon T.W."/>
            <person name="Priest M."/>
            <person name="Roberts A."/>
            <person name="Saif S."/>
            <person name="Shea T."/>
            <person name="Sykes S."/>
            <person name="Wortman J."/>
            <person name="Nusbaum C."/>
            <person name="Birren B."/>
        </authorList>
    </citation>
    <scope>NUCLEOTIDE SEQUENCE [LARGE SCALE GENOMIC DNA]</scope>
    <source>
        <strain evidence="1 2">NCTC 12740</strain>
    </source>
</reference>